<keyword evidence="4" id="KW-0560">Oxidoreductase</keyword>
<dbReference type="Gene3D" id="3.50.50.60">
    <property type="entry name" value="FAD/NAD(P)-binding domain"/>
    <property type="match status" value="1"/>
</dbReference>
<dbReference type="Pfam" id="PF00890">
    <property type="entry name" value="FAD_binding_2"/>
    <property type="match status" value="1"/>
</dbReference>
<comment type="cofactor">
    <cofactor evidence="1">
        <name>FAD</name>
        <dbReference type="ChEBI" id="CHEBI:57692"/>
    </cofactor>
</comment>
<evidence type="ECO:0000313" key="8">
    <source>
        <dbReference type="WBParaSite" id="Hba_14239"/>
    </source>
</evidence>
<proteinExistence type="predicted"/>
<dbReference type="PANTHER" id="PTHR43400:SF7">
    <property type="entry name" value="FAD-DEPENDENT OXIDOREDUCTASE 2 FAD BINDING DOMAIN-CONTAINING PROTEIN"/>
    <property type="match status" value="1"/>
</dbReference>
<evidence type="ECO:0000256" key="2">
    <source>
        <dbReference type="ARBA" id="ARBA00022630"/>
    </source>
</evidence>
<evidence type="ECO:0000256" key="3">
    <source>
        <dbReference type="ARBA" id="ARBA00022827"/>
    </source>
</evidence>
<evidence type="ECO:0000313" key="7">
    <source>
        <dbReference type="Proteomes" id="UP000095283"/>
    </source>
</evidence>
<dbReference type="Proteomes" id="UP000095283">
    <property type="component" value="Unplaced"/>
</dbReference>
<dbReference type="GO" id="GO:0016491">
    <property type="term" value="F:oxidoreductase activity"/>
    <property type="evidence" value="ECO:0007669"/>
    <property type="project" value="UniProtKB-KW"/>
</dbReference>
<evidence type="ECO:0000256" key="4">
    <source>
        <dbReference type="ARBA" id="ARBA00023002"/>
    </source>
</evidence>
<dbReference type="InterPro" id="IPR003953">
    <property type="entry name" value="FAD-dep_OxRdtase_2_FAD-bd"/>
</dbReference>
<protein>
    <submittedName>
        <fullName evidence="8">FAD_binding_2 domain-containing protein</fullName>
    </submittedName>
</protein>
<feature type="transmembrane region" description="Helical" evidence="5">
    <location>
        <begin position="232"/>
        <end position="248"/>
    </location>
</feature>
<name>A0A1I7XA50_HETBA</name>
<keyword evidence="5" id="KW-1133">Transmembrane helix</keyword>
<dbReference type="SUPFAM" id="SSF51905">
    <property type="entry name" value="FAD/NAD(P)-binding domain"/>
    <property type="match status" value="1"/>
</dbReference>
<keyword evidence="5" id="KW-0472">Membrane</keyword>
<dbReference type="InterPro" id="IPR050315">
    <property type="entry name" value="FAD-oxidoreductase_2"/>
</dbReference>
<dbReference type="WBParaSite" id="Hba_14239">
    <property type="protein sequence ID" value="Hba_14239"/>
    <property type="gene ID" value="Hba_14239"/>
</dbReference>
<accession>A0A1I7XA50</accession>
<feature type="domain" description="FAD-dependent oxidoreductase 2 FAD-binding" evidence="6">
    <location>
        <begin position="161"/>
        <end position="206"/>
    </location>
</feature>
<dbReference type="InterPro" id="IPR036188">
    <property type="entry name" value="FAD/NAD-bd_sf"/>
</dbReference>
<keyword evidence="7" id="KW-1185">Reference proteome</keyword>
<evidence type="ECO:0000256" key="5">
    <source>
        <dbReference type="SAM" id="Phobius"/>
    </source>
</evidence>
<dbReference type="AlphaFoldDB" id="A0A1I7XA50"/>
<evidence type="ECO:0000256" key="1">
    <source>
        <dbReference type="ARBA" id="ARBA00001974"/>
    </source>
</evidence>
<organism evidence="7 8">
    <name type="scientific">Heterorhabditis bacteriophora</name>
    <name type="common">Entomopathogenic nematode worm</name>
    <dbReference type="NCBI Taxonomy" id="37862"/>
    <lineage>
        <taxon>Eukaryota</taxon>
        <taxon>Metazoa</taxon>
        <taxon>Ecdysozoa</taxon>
        <taxon>Nematoda</taxon>
        <taxon>Chromadorea</taxon>
        <taxon>Rhabditida</taxon>
        <taxon>Rhabditina</taxon>
        <taxon>Rhabditomorpha</taxon>
        <taxon>Strongyloidea</taxon>
        <taxon>Heterorhabditidae</taxon>
        <taxon>Heterorhabditis</taxon>
    </lineage>
</organism>
<keyword evidence="5" id="KW-0812">Transmembrane</keyword>
<sequence length="250" mass="28109">MANNCKTNNLPTSNIINTPNGDVTALLEKETSSVGCSPAPSNCSLLSEQDPADGSCISRQSPCVSFCGHLFYSRLFICFLILIAHWRVKSTIHIRLNQHCSNATHHRHSKLFGRIFLILLVQVQRKARQGIVCLGNNVGIYFFYLQTFLLNLQAPGKDEPILIVGGGLAGLSSAIEAVQHGSRIILIDSEKNLGGNSAKASSGLIEVFFYYYLKNFTYRFFLRDQIINHPDFFFYIILIIYIYIYIYITL</sequence>
<keyword evidence="3" id="KW-0274">FAD</keyword>
<reference evidence="8" key="1">
    <citation type="submission" date="2016-11" db="UniProtKB">
        <authorList>
            <consortium name="WormBaseParasite"/>
        </authorList>
    </citation>
    <scope>IDENTIFICATION</scope>
</reference>
<keyword evidence="2" id="KW-0285">Flavoprotein</keyword>
<evidence type="ECO:0000259" key="6">
    <source>
        <dbReference type="Pfam" id="PF00890"/>
    </source>
</evidence>
<dbReference type="PANTHER" id="PTHR43400">
    <property type="entry name" value="FUMARATE REDUCTASE"/>
    <property type="match status" value="1"/>
</dbReference>